<keyword evidence="8" id="KW-0732">Signal</keyword>
<evidence type="ECO:0000256" key="4">
    <source>
        <dbReference type="ARBA" id="ARBA00022807"/>
    </source>
</evidence>
<name>A0A9C6T6B0_DROAB</name>
<dbReference type="PRINTS" id="PR00705">
    <property type="entry name" value="PAPAIN"/>
</dbReference>
<feature type="signal peptide" evidence="8">
    <location>
        <begin position="1"/>
        <end position="16"/>
    </location>
</feature>
<reference evidence="12" key="1">
    <citation type="submission" date="2025-08" db="UniProtKB">
        <authorList>
            <consortium name="RefSeq"/>
        </authorList>
    </citation>
    <scope>IDENTIFICATION</scope>
    <source>
        <strain evidence="12">15112-1751.03</strain>
        <tissue evidence="12">Whole Adult</tissue>
    </source>
</reference>
<dbReference type="OrthoDB" id="190265at2759"/>
<accession>A0A9C6T6B0</accession>
<feature type="domain" description="Peptidase C1A papain C-terminal" evidence="9">
    <location>
        <begin position="125"/>
        <end position="335"/>
    </location>
</feature>
<evidence type="ECO:0000259" key="10">
    <source>
        <dbReference type="SMART" id="SM00848"/>
    </source>
</evidence>
<comment type="catalytic activity">
    <reaction evidence="5">
        <text>Specificity close to that of papain. As compared to cathepsin B, cathepsin L exhibits higher activity toward protein substrates, but has little activity on Z-Arg-Arg-NHMec, and no peptidyl-dipeptidase activity.</text>
        <dbReference type="EC" id="3.4.22.15"/>
    </reaction>
</comment>
<dbReference type="AlphaFoldDB" id="A0A9C6T6B0"/>
<dbReference type="SMART" id="SM00848">
    <property type="entry name" value="Inhibitor_I29"/>
    <property type="match status" value="1"/>
</dbReference>
<evidence type="ECO:0000256" key="7">
    <source>
        <dbReference type="ARBA" id="ARBA00063237"/>
    </source>
</evidence>
<proteinExistence type="inferred from homology"/>
<dbReference type="GO" id="GO:0006508">
    <property type="term" value="P:proteolysis"/>
    <property type="evidence" value="ECO:0007669"/>
    <property type="project" value="UniProtKB-KW"/>
</dbReference>
<evidence type="ECO:0000256" key="2">
    <source>
        <dbReference type="ARBA" id="ARBA00022670"/>
    </source>
</evidence>
<evidence type="ECO:0000256" key="3">
    <source>
        <dbReference type="ARBA" id="ARBA00022801"/>
    </source>
</evidence>
<dbReference type="FunFam" id="3.90.70.10:FF:000006">
    <property type="entry name" value="Cathepsin S"/>
    <property type="match status" value="1"/>
</dbReference>
<dbReference type="SUPFAM" id="SSF54001">
    <property type="entry name" value="Cysteine proteinases"/>
    <property type="match status" value="1"/>
</dbReference>
<keyword evidence="4" id="KW-0788">Thiol protease</keyword>
<keyword evidence="2" id="KW-0645">Protease</keyword>
<dbReference type="Gene3D" id="3.90.70.10">
    <property type="entry name" value="Cysteine proteinases"/>
    <property type="match status" value="1"/>
</dbReference>
<evidence type="ECO:0000256" key="6">
    <source>
        <dbReference type="ARBA" id="ARBA00038911"/>
    </source>
</evidence>
<dbReference type="InterPro" id="IPR013128">
    <property type="entry name" value="Peptidase_C1A"/>
</dbReference>
<comment type="similarity">
    <text evidence="1">Belongs to the peptidase C1 family.</text>
</comment>
<gene>
    <name evidence="12" type="primary">LOC117573230</name>
</gene>
<dbReference type="InterPro" id="IPR000668">
    <property type="entry name" value="Peptidase_C1A_C"/>
</dbReference>
<dbReference type="SMART" id="SM00645">
    <property type="entry name" value="Pept_C1"/>
    <property type="match status" value="1"/>
</dbReference>
<dbReference type="Pfam" id="PF08246">
    <property type="entry name" value="Inhibitor_I29"/>
    <property type="match status" value="1"/>
</dbReference>
<keyword evidence="3" id="KW-0378">Hydrolase</keyword>
<organism evidence="11 12">
    <name type="scientific">Drosophila albomicans</name>
    <name type="common">Fruit fly</name>
    <dbReference type="NCBI Taxonomy" id="7291"/>
    <lineage>
        <taxon>Eukaryota</taxon>
        <taxon>Metazoa</taxon>
        <taxon>Ecdysozoa</taxon>
        <taxon>Arthropoda</taxon>
        <taxon>Hexapoda</taxon>
        <taxon>Insecta</taxon>
        <taxon>Pterygota</taxon>
        <taxon>Neoptera</taxon>
        <taxon>Endopterygota</taxon>
        <taxon>Diptera</taxon>
        <taxon>Brachycera</taxon>
        <taxon>Muscomorpha</taxon>
        <taxon>Ephydroidea</taxon>
        <taxon>Drosophilidae</taxon>
        <taxon>Drosophila</taxon>
    </lineage>
</organism>
<dbReference type="GO" id="GO:0004197">
    <property type="term" value="F:cysteine-type endopeptidase activity"/>
    <property type="evidence" value="ECO:0007669"/>
    <property type="project" value="UniProtKB-EC"/>
</dbReference>
<evidence type="ECO:0000259" key="9">
    <source>
        <dbReference type="SMART" id="SM00645"/>
    </source>
</evidence>
<dbReference type="Pfam" id="PF00112">
    <property type="entry name" value="Peptidase_C1"/>
    <property type="match status" value="1"/>
</dbReference>
<comment type="subunit">
    <text evidence="7">Dimer of a heavy and a light chain linked by disulfide bonds.</text>
</comment>
<keyword evidence="11" id="KW-1185">Reference proteome</keyword>
<evidence type="ECO:0000256" key="8">
    <source>
        <dbReference type="SAM" id="SignalP"/>
    </source>
</evidence>
<evidence type="ECO:0000256" key="5">
    <source>
        <dbReference type="ARBA" id="ARBA00036319"/>
    </source>
</evidence>
<dbReference type="InterPro" id="IPR039417">
    <property type="entry name" value="Peptidase_C1A_papain-like"/>
</dbReference>
<dbReference type="RefSeq" id="XP_051862206.1">
    <property type="nucleotide sequence ID" value="XM_052006246.1"/>
</dbReference>
<evidence type="ECO:0000256" key="1">
    <source>
        <dbReference type="ARBA" id="ARBA00008455"/>
    </source>
</evidence>
<dbReference type="EC" id="3.4.22.15" evidence="6"/>
<evidence type="ECO:0000313" key="11">
    <source>
        <dbReference type="Proteomes" id="UP000515160"/>
    </source>
</evidence>
<dbReference type="GeneID" id="117573230"/>
<protein>
    <recommendedName>
        <fullName evidence="6">cathepsin L</fullName>
        <ecNumber evidence="6">3.4.22.15</ecNumber>
    </recommendedName>
</protein>
<dbReference type="InterPro" id="IPR013201">
    <property type="entry name" value="Prot_inhib_I29"/>
</dbReference>
<dbReference type="InterPro" id="IPR038765">
    <property type="entry name" value="Papain-like_cys_pep_sf"/>
</dbReference>
<feature type="domain" description="Cathepsin propeptide inhibitor" evidence="10">
    <location>
        <begin position="34"/>
        <end position="94"/>
    </location>
</feature>
<feature type="chain" id="PRO_5039082350" description="cathepsin L" evidence="8">
    <location>
        <begin position="17"/>
        <end position="336"/>
    </location>
</feature>
<sequence>MRSAIILISLFMLVNRKFIICNHNKTFQKYSEEFEIFKRLYNKSYKRIYDEFRSYEAYKINKKIIAEHNKDYENGKTSFRLATNTMADMNTKLYLKSYLRLLRNHPNETLDIMADVVGLTLMSNVPDSYDWRKHGFVTSSSNQETCGSCYAFSIAQSIEGQIFKRTGRLLSLSEQQIIDCSIPYGNRGCIGGSLRNTLKYLQATGGIMRSLDYRYTAKKKNCQFASELSIVNITSWAILPANDENAIQAAVAHIGPIAVSINATPKTFQLYSNGIYNDVSCLSTSVNHAMLVIGYEKDYWILKNWWGEQWGEAGYMRMRKGVNLCGIANYAAYAIV</sequence>
<dbReference type="PANTHER" id="PTHR12411">
    <property type="entry name" value="CYSTEINE PROTEASE FAMILY C1-RELATED"/>
    <property type="match status" value="1"/>
</dbReference>
<dbReference type="CDD" id="cd02248">
    <property type="entry name" value="Peptidase_C1A"/>
    <property type="match status" value="1"/>
</dbReference>
<evidence type="ECO:0000313" key="12">
    <source>
        <dbReference type="RefSeq" id="XP_051862206.1"/>
    </source>
</evidence>
<dbReference type="Proteomes" id="UP000515160">
    <property type="component" value="Chromosome 4"/>
</dbReference>